<dbReference type="FunFam" id="3.40.50.720:FF:000084">
    <property type="entry name" value="Short-chain dehydrogenase reductase"/>
    <property type="match status" value="1"/>
</dbReference>
<dbReference type="Proteomes" id="UP000886124">
    <property type="component" value="Unassembled WGS sequence"/>
</dbReference>
<protein>
    <submittedName>
        <fullName evidence="3">SDR family oxidoreductase</fullName>
    </submittedName>
</protein>
<dbReference type="EMBL" id="DROD01000509">
    <property type="protein sequence ID" value="HHJ53102.1"/>
    <property type="molecule type" value="Genomic_DNA"/>
</dbReference>
<comment type="caution">
    <text evidence="3">The sequence shown here is derived from an EMBL/GenBank/DDBJ whole genome shotgun (WGS) entry which is preliminary data.</text>
</comment>
<accession>A0A7V5PQM3</accession>
<reference evidence="3" key="1">
    <citation type="journal article" date="2020" name="mSystems">
        <title>Genome- and Community-Level Interaction Insights into Carbon Utilization and Element Cycling Functions of Hydrothermarchaeota in Hydrothermal Sediment.</title>
        <authorList>
            <person name="Zhou Z."/>
            <person name="Liu Y."/>
            <person name="Xu W."/>
            <person name="Pan J."/>
            <person name="Luo Z.H."/>
            <person name="Li M."/>
        </authorList>
    </citation>
    <scope>NUCLEOTIDE SEQUENCE [LARGE SCALE GENOMIC DNA]</scope>
    <source>
        <strain evidence="3">HyVt-527</strain>
    </source>
</reference>
<name>A0A7V5PQM3_CALAY</name>
<dbReference type="PROSITE" id="PS00061">
    <property type="entry name" value="ADH_SHORT"/>
    <property type="match status" value="1"/>
</dbReference>
<dbReference type="PANTHER" id="PTHR43639">
    <property type="entry name" value="OXIDOREDUCTASE, SHORT-CHAIN DEHYDROGENASE/REDUCTASE FAMILY (AFU_ORTHOLOGUE AFUA_5G02870)"/>
    <property type="match status" value="1"/>
</dbReference>
<gene>
    <name evidence="3" type="ORF">ENJ89_07895</name>
</gene>
<dbReference type="InterPro" id="IPR002347">
    <property type="entry name" value="SDR_fam"/>
</dbReference>
<dbReference type="Pfam" id="PF13561">
    <property type="entry name" value="adh_short_C2"/>
    <property type="match status" value="1"/>
</dbReference>
<evidence type="ECO:0000256" key="2">
    <source>
        <dbReference type="ARBA" id="ARBA00023002"/>
    </source>
</evidence>
<dbReference type="Gene3D" id="3.40.50.720">
    <property type="entry name" value="NAD(P)-binding Rossmann-like Domain"/>
    <property type="match status" value="1"/>
</dbReference>
<dbReference type="AlphaFoldDB" id="A0A7V5PQM3"/>
<dbReference type="PRINTS" id="PR00081">
    <property type="entry name" value="GDHRDH"/>
</dbReference>
<proteinExistence type="inferred from homology"/>
<dbReference type="PRINTS" id="PR00080">
    <property type="entry name" value="SDRFAMILY"/>
</dbReference>
<dbReference type="InterPro" id="IPR036291">
    <property type="entry name" value="NAD(P)-bd_dom_sf"/>
</dbReference>
<keyword evidence="2" id="KW-0560">Oxidoreductase</keyword>
<dbReference type="InterPro" id="IPR020904">
    <property type="entry name" value="Sc_DH/Rdtase_CS"/>
</dbReference>
<dbReference type="GO" id="GO:0016491">
    <property type="term" value="F:oxidoreductase activity"/>
    <property type="evidence" value="ECO:0007669"/>
    <property type="project" value="UniProtKB-KW"/>
</dbReference>
<dbReference type="PANTHER" id="PTHR43639:SF1">
    <property type="entry name" value="SHORT-CHAIN DEHYDROGENASE_REDUCTASE FAMILY PROTEIN"/>
    <property type="match status" value="1"/>
</dbReference>
<dbReference type="SUPFAM" id="SSF51735">
    <property type="entry name" value="NAD(P)-binding Rossmann-fold domains"/>
    <property type="match status" value="1"/>
</dbReference>
<evidence type="ECO:0000256" key="1">
    <source>
        <dbReference type="ARBA" id="ARBA00006484"/>
    </source>
</evidence>
<sequence>MELKNQVVIVTGGAVRVGRQICLTLARRGARLFCHYHTSEQAANSLAEEITATGGEIRLFRGDLSRLEDVNRLVNEAYRVYGQVDALINNAAVFFKTPLGTVTEQQWDLFQQVNLKPVFFLSQEVGLRMKKRGQGKIINIADAGAEAVFPAYIPYSVSKAGVLALTKGLAKALAPQVQVNCVNPGPVMIPEEMSPEERTYAIEQTLLKREGSPLDVARTVRFLIEEGDYMTGAVIPVDGGRHIR</sequence>
<comment type="similarity">
    <text evidence="1">Belongs to the short-chain dehydrogenases/reductases (SDR) family.</text>
</comment>
<evidence type="ECO:0000313" key="3">
    <source>
        <dbReference type="EMBL" id="HHJ53102.1"/>
    </source>
</evidence>
<organism evidence="3">
    <name type="scientific">Caldithrix abyssi</name>
    <dbReference type="NCBI Taxonomy" id="187145"/>
    <lineage>
        <taxon>Bacteria</taxon>
        <taxon>Pseudomonadati</taxon>
        <taxon>Calditrichota</taxon>
        <taxon>Calditrichia</taxon>
        <taxon>Calditrichales</taxon>
        <taxon>Calditrichaceae</taxon>
        <taxon>Caldithrix</taxon>
    </lineage>
</organism>